<organism evidence="1 2">
    <name type="scientific">Aristaeella lactis</name>
    <dbReference type="NCBI Taxonomy" id="3046383"/>
    <lineage>
        <taxon>Bacteria</taxon>
        <taxon>Bacillati</taxon>
        <taxon>Bacillota</taxon>
        <taxon>Clostridia</taxon>
        <taxon>Eubacteriales</taxon>
        <taxon>Aristaeellaceae</taxon>
        <taxon>Aristaeella</taxon>
    </lineage>
</organism>
<evidence type="ECO:0000313" key="2">
    <source>
        <dbReference type="Proteomes" id="UP000192328"/>
    </source>
</evidence>
<keyword evidence="2" id="KW-1185">Reference proteome</keyword>
<gene>
    <name evidence="1" type="ORF">SAMN06297397_0823</name>
</gene>
<comment type="caution">
    <text evidence="1">The sequence shown here is derived from an EMBL/GenBank/DDBJ whole genome shotgun (WGS) entry which is preliminary data.</text>
</comment>
<proteinExistence type="predicted"/>
<protein>
    <submittedName>
        <fullName evidence="1">LexA DNA binding domain-containing protein</fullName>
    </submittedName>
</protein>
<reference evidence="1" key="1">
    <citation type="submission" date="2017-04" db="EMBL/GenBank/DDBJ databases">
        <authorList>
            <person name="Varghese N."/>
            <person name="Submissions S."/>
        </authorList>
    </citation>
    <scope>NUCLEOTIDE SEQUENCE</scope>
    <source>
        <strain evidence="1">WTE2008</strain>
    </source>
</reference>
<accession>A0AC61PJ41</accession>
<evidence type="ECO:0000313" key="1">
    <source>
        <dbReference type="EMBL" id="SMC42073.1"/>
    </source>
</evidence>
<dbReference type="EMBL" id="FWXZ01000001">
    <property type="protein sequence ID" value="SMC42073.1"/>
    <property type="molecule type" value="Genomic_DNA"/>
</dbReference>
<dbReference type="Proteomes" id="UP000192328">
    <property type="component" value="Unassembled WGS sequence"/>
</dbReference>
<sequence>MQKHPPRNPQKRKQIMEYMLNFATEQGRQPSVREIGVAAGLQSTSTTAGYLRRMVNEGLLAKDGKAHRSYFVTEYAKERLLA</sequence>
<name>A0AC61PJ41_9FIRM</name>